<feature type="transmembrane region" description="Helical" evidence="6">
    <location>
        <begin position="182"/>
        <end position="198"/>
    </location>
</feature>
<dbReference type="Gene3D" id="1.20.1250.20">
    <property type="entry name" value="MFS general substrate transporter like domains"/>
    <property type="match status" value="1"/>
</dbReference>
<keyword evidence="8" id="KW-1185">Reference proteome</keyword>
<evidence type="ECO:0000256" key="3">
    <source>
        <dbReference type="ARBA" id="ARBA00022692"/>
    </source>
</evidence>
<feature type="transmembrane region" description="Helical" evidence="6">
    <location>
        <begin position="151"/>
        <end position="170"/>
    </location>
</feature>
<comment type="subcellular location">
    <subcellularLocation>
        <location evidence="1">Membrane</location>
        <topology evidence="1">Multi-pass membrane protein</topology>
    </subcellularLocation>
</comment>
<evidence type="ECO:0000256" key="6">
    <source>
        <dbReference type="SAM" id="Phobius"/>
    </source>
</evidence>
<evidence type="ECO:0000256" key="2">
    <source>
        <dbReference type="ARBA" id="ARBA00022448"/>
    </source>
</evidence>
<dbReference type="InterPro" id="IPR036259">
    <property type="entry name" value="MFS_trans_sf"/>
</dbReference>
<dbReference type="Pfam" id="PF07690">
    <property type="entry name" value="MFS_1"/>
    <property type="match status" value="1"/>
</dbReference>
<feature type="transmembrane region" description="Helical" evidence="6">
    <location>
        <begin position="49"/>
        <end position="69"/>
    </location>
</feature>
<name>A0ABR4E329_9PEZI</name>
<evidence type="ECO:0000313" key="8">
    <source>
        <dbReference type="Proteomes" id="UP001600888"/>
    </source>
</evidence>
<organism evidence="7 8">
    <name type="scientific">Diaporthe vaccinii</name>
    <dbReference type="NCBI Taxonomy" id="105482"/>
    <lineage>
        <taxon>Eukaryota</taxon>
        <taxon>Fungi</taxon>
        <taxon>Dikarya</taxon>
        <taxon>Ascomycota</taxon>
        <taxon>Pezizomycotina</taxon>
        <taxon>Sordariomycetes</taxon>
        <taxon>Sordariomycetidae</taxon>
        <taxon>Diaporthales</taxon>
        <taxon>Diaporthaceae</taxon>
        <taxon>Diaporthe</taxon>
        <taxon>Diaporthe eres species complex</taxon>
    </lineage>
</organism>
<dbReference type="EMBL" id="JBAWTH010000108">
    <property type="protein sequence ID" value="KAL2276805.1"/>
    <property type="molecule type" value="Genomic_DNA"/>
</dbReference>
<proteinExistence type="predicted"/>
<dbReference type="SUPFAM" id="SSF103473">
    <property type="entry name" value="MFS general substrate transporter"/>
    <property type="match status" value="1"/>
</dbReference>
<evidence type="ECO:0000256" key="1">
    <source>
        <dbReference type="ARBA" id="ARBA00004141"/>
    </source>
</evidence>
<keyword evidence="5 6" id="KW-0472">Membrane</keyword>
<dbReference type="Proteomes" id="UP001600888">
    <property type="component" value="Unassembled WGS sequence"/>
</dbReference>
<evidence type="ECO:0000256" key="4">
    <source>
        <dbReference type="ARBA" id="ARBA00022989"/>
    </source>
</evidence>
<evidence type="ECO:0000313" key="7">
    <source>
        <dbReference type="EMBL" id="KAL2276805.1"/>
    </source>
</evidence>
<accession>A0ABR4E329</accession>
<keyword evidence="3 6" id="KW-0812">Transmembrane</keyword>
<feature type="transmembrane region" description="Helical" evidence="6">
    <location>
        <begin position="119"/>
        <end position="139"/>
    </location>
</feature>
<keyword evidence="4 6" id="KW-1133">Transmembrane helix</keyword>
<sequence length="231" mass="25371">MLSIFYTRKEIATRLSILYSGNIFATSFSGLIAAAVLNTIDGNQGLKGWQWLFIIEGCLTFGIAIIGMFTPADNPVTTRWLKPEGRQLAHDRMVKDTVGVTESKGVRAGFKQAIRDPRLWLLCFIQNMHLLACGFNNIFPTVVGSLGFNETFTLVLTCPPYLVSGFFGYFAGLSSGKYNERTWHITACMSIAIVGFVISNTAARYIACFLFASGAYAVNSMVGNPHKSTAY</sequence>
<protein>
    <recommendedName>
        <fullName evidence="9">Major facilitator superfamily transporter</fullName>
    </recommendedName>
</protein>
<dbReference type="PANTHER" id="PTHR43791">
    <property type="entry name" value="PERMEASE-RELATED"/>
    <property type="match status" value="1"/>
</dbReference>
<gene>
    <name evidence="7" type="ORF">FJTKL_00463</name>
</gene>
<dbReference type="InterPro" id="IPR011701">
    <property type="entry name" value="MFS"/>
</dbReference>
<feature type="transmembrane region" description="Helical" evidence="6">
    <location>
        <begin position="12"/>
        <end position="37"/>
    </location>
</feature>
<comment type="caution">
    <text evidence="7">The sequence shown here is derived from an EMBL/GenBank/DDBJ whole genome shotgun (WGS) entry which is preliminary data.</text>
</comment>
<dbReference type="PANTHER" id="PTHR43791:SF62">
    <property type="entry name" value="MAJOR FACILITATOR SUPERFAMILY (MFS) PROFILE DOMAIN-CONTAINING PROTEIN"/>
    <property type="match status" value="1"/>
</dbReference>
<evidence type="ECO:0008006" key="9">
    <source>
        <dbReference type="Google" id="ProtNLM"/>
    </source>
</evidence>
<evidence type="ECO:0000256" key="5">
    <source>
        <dbReference type="ARBA" id="ARBA00023136"/>
    </source>
</evidence>
<keyword evidence="2" id="KW-0813">Transport</keyword>
<reference evidence="7 8" key="1">
    <citation type="submission" date="2024-03" db="EMBL/GenBank/DDBJ databases">
        <title>A high-quality draft genome sequence of Diaporthe vaccinii, a causative agent of upright dieback and viscid rot disease in cranberry plants.</title>
        <authorList>
            <person name="Sarrasin M."/>
            <person name="Lang B.F."/>
            <person name="Burger G."/>
        </authorList>
    </citation>
    <scope>NUCLEOTIDE SEQUENCE [LARGE SCALE GENOMIC DNA]</scope>
    <source>
        <strain evidence="7 8">IS7</strain>
    </source>
</reference>